<evidence type="ECO:0000259" key="1">
    <source>
        <dbReference type="Pfam" id="PF00535"/>
    </source>
</evidence>
<evidence type="ECO:0000313" key="2">
    <source>
        <dbReference type="EMBL" id="ADB38478.1"/>
    </source>
</evidence>
<sequence length="340" mass="38690">MDRIPQHPPVIPSLPEDINRPLWSVMIPVYNCSNYLRETLSSVLAQDPGADQMQIEVVDDASTDADVAALVASIGQGRVLYYRQPQNVGSLRNFETCINRAKGQLVHLLHGDDRARPGFYRKMNELFEKYPEIGAAFSRFIHIDENGNPLSEQNTVMETEGVIPNWLYTIAKQQCLQYACKVVRRSVYEKLGSFYGVTYGEDWEMWVRIARYYPVAYTPEVLAEYRVHNDSISNAKTMAGQTVRDLKFLSKVISEHLPEADRVRVSRQSTRIWAGYELGKASALWDRTHNYKQVETYVKGILDLHTDVGIVLRVCKLYAKMAIQTIAPPPKLSNARPIGH</sequence>
<dbReference type="Pfam" id="PF00535">
    <property type="entry name" value="Glycos_transf_2"/>
    <property type="match status" value="1"/>
</dbReference>
<keyword evidence="2" id="KW-0808">Transferase</keyword>
<dbReference type="CAZy" id="GT2">
    <property type="family name" value="Glycosyltransferase Family 2"/>
</dbReference>
<dbReference type="AlphaFoldDB" id="D2QGH0"/>
<dbReference type="SMR" id="D2QGH0"/>
<feature type="domain" description="Glycosyltransferase 2-like" evidence="1">
    <location>
        <begin position="24"/>
        <end position="191"/>
    </location>
</feature>
<dbReference type="PANTHER" id="PTHR43685">
    <property type="entry name" value="GLYCOSYLTRANSFERASE"/>
    <property type="match status" value="1"/>
</dbReference>
<dbReference type="InterPro" id="IPR050834">
    <property type="entry name" value="Glycosyltransf_2"/>
</dbReference>
<dbReference type="InterPro" id="IPR029044">
    <property type="entry name" value="Nucleotide-diphossugar_trans"/>
</dbReference>
<organism evidence="2 3">
    <name type="scientific">Spirosoma linguale (strain ATCC 33905 / DSM 74 / LMG 10896 / Claus 1)</name>
    <dbReference type="NCBI Taxonomy" id="504472"/>
    <lineage>
        <taxon>Bacteria</taxon>
        <taxon>Pseudomonadati</taxon>
        <taxon>Bacteroidota</taxon>
        <taxon>Cytophagia</taxon>
        <taxon>Cytophagales</taxon>
        <taxon>Cytophagaceae</taxon>
        <taxon>Spirosoma</taxon>
    </lineage>
</organism>
<dbReference type="HOGENOM" id="CLU_025996_0_0_10"/>
<dbReference type="KEGG" id="sli:Slin_2458"/>
<evidence type="ECO:0000313" key="3">
    <source>
        <dbReference type="Proteomes" id="UP000002028"/>
    </source>
</evidence>
<reference evidence="2 3" key="1">
    <citation type="journal article" date="2010" name="Stand. Genomic Sci.">
        <title>Complete genome sequence of Spirosoma linguale type strain (1).</title>
        <authorList>
            <person name="Lail K."/>
            <person name="Sikorski J."/>
            <person name="Saunders E."/>
            <person name="Lapidus A."/>
            <person name="Glavina Del Rio T."/>
            <person name="Copeland A."/>
            <person name="Tice H."/>
            <person name="Cheng J.-F."/>
            <person name="Lucas S."/>
            <person name="Nolan M."/>
            <person name="Bruce D."/>
            <person name="Goodwin L."/>
            <person name="Pitluck S."/>
            <person name="Ivanova N."/>
            <person name="Mavromatis K."/>
            <person name="Ovchinnikova G."/>
            <person name="Pati A."/>
            <person name="Chen A."/>
            <person name="Palaniappan K."/>
            <person name="Land M."/>
            <person name="Hauser L."/>
            <person name="Chang Y.-J."/>
            <person name="Jeffries C.D."/>
            <person name="Chain P."/>
            <person name="Brettin T."/>
            <person name="Detter J.C."/>
            <person name="Schuetze A."/>
            <person name="Rohde M."/>
            <person name="Tindall B.J."/>
            <person name="Goeker M."/>
            <person name="Bristow J."/>
            <person name="Eisen J.A."/>
            <person name="Markowitz V."/>
            <person name="Hugenholtz P."/>
            <person name="Kyrpides N.C."/>
            <person name="Klenk H.-P."/>
            <person name="Chen F."/>
        </authorList>
    </citation>
    <scope>NUCLEOTIDE SEQUENCE [LARGE SCALE GENOMIC DNA]</scope>
    <source>
        <strain evidence="3">ATCC 33905 / DSM 74 / LMG 10896 / Claus 1</strain>
    </source>
</reference>
<dbReference type="GO" id="GO:0016740">
    <property type="term" value="F:transferase activity"/>
    <property type="evidence" value="ECO:0007669"/>
    <property type="project" value="UniProtKB-KW"/>
</dbReference>
<protein>
    <submittedName>
        <fullName evidence="2">Glycosyl transferase family 2</fullName>
    </submittedName>
</protein>
<dbReference type="RefSeq" id="WP_012927013.1">
    <property type="nucleotide sequence ID" value="NC_013730.1"/>
</dbReference>
<dbReference type="PANTHER" id="PTHR43685:SF11">
    <property type="entry name" value="GLYCOSYLTRANSFERASE TAGX-RELATED"/>
    <property type="match status" value="1"/>
</dbReference>
<dbReference type="Gene3D" id="3.90.550.10">
    <property type="entry name" value="Spore Coat Polysaccharide Biosynthesis Protein SpsA, Chain A"/>
    <property type="match status" value="1"/>
</dbReference>
<dbReference type="STRING" id="504472.Slin_2458"/>
<accession>D2QGH0</accession>
<dbReference type="eggNOG" id="COG1215">
    <property type="taxonomic scope" value="Bacteria"/>
</dbReference>
<gene>
    <name evidence="2" type="ordered locus">Slin_2458</name>
</gene>
<keyword evidence="3" id="KW-1185">Reference proteome</keyword>
<dbReference type="SUPFAM" id="SSF53448">
    <property type="entry name" value="Nucleotide-diphospho-sugar transferases"/>
    <property type="match status" value="1"/>
</dbReference>
<dbReference type="Proteomes" id="UP000002028">
    <property type="component" value="Chromosome"/>
</dbReference>
<proteinExistence type="predicted"/>
<dbReference type="EMBL" id="CP001769">
    <property type="protein sequence ID" value="ADB38478.1"/>
    <property type="molecule type" value="Genomic_DNA"/>
</dbReference>
<name>D2QGH0_SPILD</name>
<dbReference type="InterPro" id="IPR001173">
    <property type="entry name" value="Glyco_trans_2-like"/>
</dbReference>